<dbReference type="Proteomes" id="UP000279446">
    <property type="component" value="Unassembled WGS sequence"/>
</dbReference>
<keyword evidence="1" id="KW-0732">Signal</keyword>
<dbReference type="AlphaFoldDB" id="A0A3S1BQH2"/>
<dbReference type="EMBL" id="RZNY01000005">
    <property type="protein sequence ID" value="RUT47190.1"/>
    <property type="molecule type" value="Genomic_DNA"/>
</dbReference>
<name>A0A3S1BQH2_9BACL</name>
<comment type="caution">
    <text evidence="2">The sequence shown here is derived from an EMBL/GenBank/DDBJ whole genome shotgun (WGS) entry which is preliminary data.</text>
</comment>
<evidence type="ECO:0000313" key="2">
    <source>
        <dbReference type="EMBL" id="RUT47190.1"/>
    </source>
</evidence>
<protein>
    <submittedName>
        <fullName evidence="2">Uncharacterized protein</fullName>
    </submittedName>
</protein>
<evidence type="ECO:0000256" key="1">
    <source>
        <dbReference type="SAM" id="SignalP"/>
    </source>
</evidence>
<feature type="chain" id="PRO_5039449944" evidence="1">
    <location>
        <begin position="22"/>
        <end position="122"/>
    </location>
</feature>
<gene>
    <name evidence="2" type="ORF">EJP82_08410</name>
</gene>
<proteinExistence type="predicted"/>
<keyword evidence="3" id="KW-1185">Reference proteome</keyword>
<dbReference type="PROSITE" id="PS51257">
    <property type="entry name" value="PROKAR_LIPOPROTEIN"/>
    <property type="match status" value="1"/>
</dbReference>
<dbReference type="RefSeq" id="WP_127191589.1">
    <property type="nucleotide sequence ID" value="NZ_RZNY01000005.1"/>
</dbReference>
<sequence>MRRIVSSFLILFLVITMTACGNKEAEESQVFKKEKDNLSLENVIELSIKGNELSWKDFKIYDSTDIGSGLYIQHYDIDEKYYLLIGGGSIDEKPMYIRLVKANNSDDYIDIRTDDIDEFISE</sequence>
<evidence type="ECO:0000313" key="3">
    <source>
        <dbReference type="Proteomes" id="UP000279446"/>
    </source>
</evidence>
<reference evidence="2 3" key="1">
    <citation type="submission" date="2018-12" db="EMBL/GenBank/DDBJ databases">
        <authorList>
            <person name="Sun L."/>
            <person name="Chen Z."/>
        </authorList>
    </citation>
    <scope>NUCLEOTIDE SEQUENCE [LARGE SCALE GENOMIC DNA]</scope>
    <source>
        <strain evidence="2 3">DSM 15890</strain>
    </source>
</reference>
<dbReference type="OrthoDB" id="9779098at2"/>
<accession>A0A3S1BQH2</accession>
<organism evidence="2 3">
    <name type="scientific">Paenibacillus anaericanus</name>
    <dbReference type="NCBI Taxonomy" id="170367"/>
    <lineage>
        <taxon>Bacteria</taxon>
        <taxon>Bacillati</taxon>
        <taxon>Bacillota</taxon>
        <taxon>Bacilli</taxon>
        <taxon>Bacillales</taxon>
        <taxon>Paenibacillaceae</taxon>
        <taxon>Paenibacillus</taxon>
    </lineage>
</organism>
<feature type="signal peptide" evidence="1">
    <location>
        <begin position="1"/>
        <end position="21"/>
    </location>
</feature>